<dbReference type="RefSeq" id="WP_311662156.1">
    <property type="nucleotide sequence ID" value="NZ_JAVRHT010000005.1"/>
</dbReference>
<dbReference type="Proteomes" id="UP001267426">
    <property type="component" value="Unassembled WGS sequence"/>
</dbReference>
<evidence type="ECO:0000313" key="3">
    <source>
        <dbReference type="Proteomes" id="UP001267426"/>
    </source>
</evidence>
<dbReference type="InterPro" id="IPR021471">
    <property type="entry name" value="DUF3124"/>
</dbReference>
<sequence>MLRSRPARFAVALAVAVAAGCAPDGPPPAGGAAVGGVEEGRAAEGGAAAPDVPGGAAEAGRVVGGEAVVGQTVYVPAYSHIFHQDGTRELDLTTTLSVRNTDPERAITVASVGYYDSGGRRVRGYAERPFQLGPLSSEAFVVEARDRTGGVGATFLVEWEAAAEVSPPIVEAVMVSTAQNQGISLLTRGRVVRSLGGAAAPPDLP</sequence>
<feature type="signal peptide" evidence="1">
    <location>
        <begin position="1"/>
        <end position="22"/>
    </location>
</feature>
<feature type="chain" id="PRO_5045528871" evidence="1">
    <location>
        <begin position="23"/>
        <end position="205"/>
    </location>
</feature>
<keyword evidence="3" id="KW-1185">Reference proteome</keyword>
<dbReference type="EMBL" id="JAVRHT010000005">
    <property type="protein sequence ID" value="MDT0630820.1"/>
    <property type="molecule type" value="Genomic_DNA"/>
</dbReference>
<keyword evidence="1" id="KW-0732">Signal</keyword>
<evidence type="ECO:0000313" key="2">
    <source>
        <dbReference type="EMBL" id="MDT0630820.1"/>
    </source>
</evidence>
<organism evidence="2 3">
    <name type="scientific">Rubrivirga litoralis</name>
    <dbReference type="NCBI Taxonomy" id="3075598"/>
    <lineage>
        <taxon>Bacteria</taxon>
        <taxon>Pseudomonadati</taxon>
        <taxon>Rhodothermota</taxon>
        <taxon>Rhodothermia</taxon>
        <taxon>Rhodothermales</taxon>
        <taxon>Rubricoccaceae</taxon>
        <taxon>Rubrivirga</taxon>
    </lineage>
</organism>
<dbReference type="PROSITE" id="PS51257">
    <property type="entry name" value="PROKAR_LIPOPROTEIN"/>
    <property type="match status" value="1"/>
</dbReference>
<protein>
    <submittedName>
        <fullName evidence="2">DUF3124 domain-containing protein</fullName>
    </submittedName>
</protein>
<dbReference type="Pfam" id="PF11322">
    <property type="entry name" value="DUF3124"/>
    <property type="match status" value="1"/>
</dbReference>
<gene>
    <name evidence="2" type="ORF">RM540_03590</name>
</gene>
<accession>A0ABU3BNH5</accession>
<evidence type="ECO:0000256" key="1">
    <source>
        <dbReference type="SAM" id="SignalP"/>
    </source>
</evidence>
<reference evidence="2 3" key="1">
    <citation type="submission" date="2023-09" db="EMBL/GenBank/DDBJ databases">
        <authorList>
            <person name="Rey-Velasco X."/>
        </authorList>
    </citation>
    <scope>NUCLEOTIDE SEQUENCE [LARGE SCALE GENOMIC DNA]</scope>
    <source>
        <strain evidence="2 3">F394</strain>
    </source>
</reference>
<name>A0ABU3BNH5_9BACT</name>
<proteinExistence type="predicted"/>
<comment type="caution">
    <text evidence="2">The sequence shown here is derived from an EMBL/GenBank/DDBJ whole genome shotgun (WGS) entry which is preliminary data.</text>
</comment>